<proteinExistence type="predicted"/>
<evidence type="ECO:0000313" key="2">
    <source>
        <dbReference type="Proteomes" id="UP000076154"/>
    </source>
</evidence>
<organism evidence="1 2">
    <name type="scientific">Hypsizygus marmoreus</name>
    <name type="common">White beech mushroom</name>
    <name type="synonym">Agaricus marmoreus</name>
    <dbReference type="NCBI Taxonomy" id="39966"/>
    <lineage>
        <taxon>Eukaryota</taxon>
        <taxon>Fungi</taxon>
        <taxon>Dikarya</taxon>
        <taxon>Basidiomycota</taxon>
        <taxon>Agaricomycotina</taxon>
        <taxon>Agaricomycetes</taxon>
        <taxon>Agaricomycetidae</taxon>
        <taxon>Agaricales</taxon>
        <taxon>Tricholomatineae</taxon>
        <taxon>Lyophyllaceae</taxon>
        <taxon>Hypsizygus</taxon>
    </lineage>
</organism>
<dbReference type="InParanoid" id="A0A369J7Q2"/>
<dbReference type="EMBL" id="LUEZ02000158">
    <property type="protein sequence ID" value="RDB15504.1"/>
    <property type="molecule type" value="Genomic_DNA"/>
</dbReference>
<dbReference type="Proteomes" id="UP000076154">
    <property type="component" value="Unassembled WGS sequence"/>
</dbReference>
<dbReference type="Pfam" id="PF18759">
    <property type="entry name" value="Plavaka"/>
    <property type="match status" value="1"/>
</dbReference>
<reference evidence="1" key="1">
    <citation type="submission" date="2018-04" db="EMBL/GenBank/DDBJ databases">
        <title>Whole genome sequencing of Hypsizygus marmoreus.</title>
        <authorList>
            <person name="Choi I.-G."/>
            <person name="Min B."/>
            <person name="Kim J.-G."/>
            <person name="Kim S."/>
            <person name="Oh Y.-L."/>
            <person name="Kong W.-S."/>
            <person name="Park H."/>
            <person name="Jeong J."/>
            <person name="Song E.-S."/>
        </authorList>
    </citation>
    <scope>NUCLEOTIDE SEQUENCE [LARGE SCALE GENOMIC DNA]</scope>
    <source>
        <strain evidence="1">51987-8</strain>
    </source>
</reference>
<comment type="caution">
    <text evidence="1">The sequence shown here is derived from an EMBL/GenBank/DDBJ whole genome shotgun (WGS) entry which is preliminary data.</text>
</comment>
<name>A0A369J7Q2_HYPMA</name>
<dbReference type="InterPro" id="IPR041078">
    <property type="entry name" value="Plavaka"/>
</dbReference>
<dbReference type="AlphaFoldDB" id="A0A369J7Q2"/>
<protein>
    <submittedName>
        <fullName evidence="1">Uncharacterized protein</fullName>
    </submittedName>
</protein>
<gene>
    <name evidence="1" type="ORF">Hypma_004161</name>
</gene>
<keyword evidence="2" id="KW-1185">Reference proteome</keyword>
<accession>A0A369J7Q2</accession>
<dbReference type="OrthoDB" id="3232986at2759"/>
<evidence type="ECO:0000313" key="1">
    <source>
        <dbReference type="EMBL" id="RDB15504.1"/>
    </source>
</evidence>
<sequence>MDIEPGFEFEDQNPQNTGPVVEEFVGAAKVFGSGTTFMDQFDQDEYAAQRTNNLYYPFASRNEWELASFLICSGLSISSINKFLALGLIQGLGLSFRSAQQLRDRAELLPKGPEWKCKPRTTNVPTKSKIHLFYRNPLECIQSLLHHPLMKDHIKYTPFRLFKTAEKAMRIYTEWLSGDVAWEMQEQLPPGATLIGTILSSDKTNISAMTGGRMAHPLLLSIANLDMGFRMKASNHAFLLLALLPIPKFIHKDRKTRGVLENRLIHECLDFILQPLKTAAQIGIMMSDPLGGLRYVFTPLAAYIVDTQESTVLAGVNNKTSSVTMASYKQLGDNFQHEPRTALTTITQLRVLESTTDPWHLEAYIKAANLVHLNSVHRPFFRDWPLAEPSKFLTPEPLHHWHKMFHDHDCKWTINAVGGAEIDFRFSVLHPHTAFRHFHEGISKLKQVTGREHRDMQRPPALRLHASRALPPTLSPFAWGLF</sequence>
<dbReference type="STRING" id="39966.A0A369J7Q2"/>